<evidence type="ECO:0000259" key="4">
    <source>
        <dbReference type="Pfam" id="PF01420"/>
    </source>
</evidence>
<sequence length="395" mass="42995">MGGHAGQGEFTTLGETVTRTGGVIQTGPFGSQLHASDYTLLGTPLIMPINLGDNEVIEAGISRIGDKDVRRLRRHALREGDIVFSRRGDVGRRSIIQAGQAGWLCGTGCLAARFGARRTEVNPEYVAHYLGSRPAQTWLQDHAVGGTMPNLNTAILSALPIRLPARPYQDVVVAMLEDAQAAVEHVRILIAKKQAIKQGLMQQLLTGQTRLPGHTEEWSTGPLKDFLPLQRGFDLPTPEVVSGPYPVVYSNGVGRHHTKAMAKGPGVVTGRSGTIGKVHFIEDDYWPHNTALWVTSFARVDAKFAYYFLAYLGLERFASGSGVPTFNRNDAHSFEITVPPDRAEQKAIADVLSAVDSELEALRRRLDKASSIKTGMMQELLTGRKRLPVEGETAA</sequence>
<dbReference type="InterPro" id="IPR044946">
    <property type="entry name" value="Restrct_endonuc_typeI_TRD_sf"/>
</dbReference>
<dbReference type="PANTHER" id="PTHR30408">
    <property type="entry name" value="TYPE-1 RESTRICTION ENZYME ECOKI SPECIFICITY PROTEIN"/>
    <property type="match status" value="1"/>
</dbReference>
<accession>A0A7W9H8H0</accession>
<evidence type="ECO:0000256" key="3">
    <source>
        <dbReference type="ARBA" id="ARBA00023125"/>
    </source>
</evidence>
<keyword evidence="2" id="KW-0680">Restriction system</keyword>
<comment type="similarity">
    <text evidence="1">Belongs to the type-I restriction system S methylase family.</text>
</comment>
<keyword evidence="5" id="KW-0378">Hydrolase</keyword>
<name>A0A7W9H8H0_9ACTN</name>
<dbReference type="Gene3D" id="1.10.287.1120">
    <property type="entry name" value="Bipartite methylase S protein"/>
    <property type="match status" value="1"/>
</dbReference>
<dbReference type="GO" id="GO:0009307">
    <property type="term" value="P:DNA restriction-modification system"/>
    <property type="evidence" value="ECO:0007669"/>
    <property type="project" value="UniProtKB-KW"/>
</dbReference>
<proteinExistence type="inferred from homology"/>
<dbReference type="PANTHER" id="PTHR30408:SF12">
    <property type="entry name" value="TYPE I RESTRICTION ENZYME MJAVIII SPECIFICITY SUBUNIT"/>
    <property type="match status" value="1"/>
</dbReference>
<reference evidence="5 6" key="1">
    <citation type="submission" date="2020-08" db="EMBL/GenBank/DDBJ databases">
        <title>Sequencing the genomes of 1000 actinobacteria strains.</title>
        <authorList>
            <person name="Klenk H.-P."/>
        </authorList>
    </citation>
    <scope>NUCLEOTIDE SEQUENCE [LARGE SCALE GENOMIC DNA]</scope>
    <source>
        <strain evidence="5 6">DSM 40084</strain>
    </source>
</reference>
<dbReference type="Gene3D" id="3.90.220.20">
    <property type="entry name" value="DNA methylase specificity domains"/>
    <property type="match status" value="2"/>
</dbReference>
<dbReference type="RefSeq" id="WP_184987705.1">
    <property type="nucleotide sequence ID" value="NZ_JACHNE010000001.1"/>
</dbReference>
<feature type="domain" description="Type I restriction modification DNA specificity" evidence="4">
    <location>
        <begin position="77"/>
        <end position="182"/>
    </location>
</feature>
<dbReference type="AlphaFoldDB" id="A0A7W9H8H0"/>
<protein>
    <submittedName>
        <fullName evidence="5">Type I restriction enzyme S subunit</fullName>
        <ecNumber evidence="5">3.1.21.3</ecNumber>
    </submittedName>
</protein>
<keyword evidence="3" id="KW-0238">DNA-binding</keyword>
<keyword evidence="6" id="KW-1185">Reference proteome</keyword>
<dbReference type="EMBL" id="JACHNE010000001">
    <property type="protein sequence ID" value="MBB5797286.1"/>
    <property type="molecule type" value="Genomic_DNA"/>
</dbReference>
<dbReference type="Pfam" id="PF01420">
    <property type="entry name" value="Methylase_S"/>
    <property type="match status" value="2"/>
</dbReference>
<dbReference type="CDD" id="cd17267">
    <property type="entry name" value="RMtype1_S_EcoAO83I-TRD1-CR1_like"/>
    <property type="match status" value="1"/>
</dbReference>
<dbReference type="GO" id="GO:0003677">
    <property type="term" value="F:DNA binding"/>
    <property type="evidence" value="ECO:0007669"/>
    <property type="project" value="UniProtKB-KW"/>
</dbReference>
<gene>
    <name evidence="5" type="ORF">HDA41_005250</name>
</gene>
<dbReference type="Proteomes" id="UP000590647">
    <property type="component" value="Unassembled WGS sequence"/>
</dbReference>
<evidence type="ECO:0000313" key="5">
    <source>
        <dbReference type="EMBL" id="MBB5797286.1"/>
    </source>
</evidence>
<dbReference type="InterPro" id="IPR052021">
    <property type="entry name" value="Type-I_RS_S_subunit"/>
</dbReference>
<dbReference type="GO" id="GO:0009035">
    <property type="term" value="F:type I site-specific deoxyribonuclease activity"/>
    <property type="evidence" value="ECO:0007669"/>
    <property type="project" value="UniProtKB-EC"/>
</dbReference>
<evidence type="ECO:0000313" key="6">
    <source>
        <dbReference type="Proteomes" id="UP000590647"/>
    </source>
</evidence>
<dbReference type="InterPro" id="IPR000055">
    <property type="entry name" value="Restrct_endonuc_typeI_TRD"/>
</dbReference>
<comment type="caution">
    <text evidence="5">The sequence shown here is derived from an EMBL/GenBank/DDBJ whole genome shotgun (WGS) entry which is preliminary data.</text>
</comment>
<dbReference type="EC" id="3.1.21.3" evidence="5"/>
<organism evidence="5 6">
    <name type="scientific">Streptomyces caelestis</name>
    <dbReference type="NCBI Taxonomy" id="36816"/>
    <lineage>
        <taxon>Bacteria</taxon>
        <taxon>Bacillati</taxon>
        <taxon>Actinomycetota</taxon>
        <taxon>Actinomycetes</taxon>
        <taxon>Kitasatosporales</taxon>
        <taxon>Streptomycetaceae</taxon>
        <taxon>Streptomyces</taxon>
    </lineage>
</organism>
<evidence type="ECO:0000256" key="1">
    <source>
        <dbReference type="ARBA" id="ARBA00010923"/>
    </source>
</evidence>
<evidence type="ECO:0000256" key="2">
    <source>
        <dbReference type="ARBA" id="ARBA00022747"/>
    </source>
</evidence>
<dbReference type="SUPFAM" id="SSF116734">
    <property type="entry name" value="DNA methylase specificity domain"/>
    <property type="match status" value="2"/>
</dbReference>
<feature type="domain" description="Type I restriction modification DNA specificity" evidence="4">
    <location>
        <begin position="216"/>
        <end position="361"/>
    </location>
</feature>